<evidence type="ECO:0008006" key="3">
    <source>
        <dbReference type="Google" id="ProtNLM"/>
    </source>
</evidence>
<comment type="caution">
    <text evidence="1">The sequence shown here is derived from an EMBL/GenBank/DDBJ whole genome shotgun (WGS) entry which is preliminary data.</text>
</comment>
<dbReference type="RefSeq" id="WP_191173663.1">
    <property type="nucleotide sequence ID" value="NZ_JACWMW010000001.1"/>
</dbReference>
<reference evidence="1 2" key="1">
    <citation type="submission" date="2020-09" db="EMBL/GenBank/DDBJ databases">
        <title>Novel species of Mucilaginibacter isolated from a glacier on the Tibetan Plateau.</title>
        <authorList>
            <person name="Liu Q."/>
            <person name="Xin Y.-H."/>
        </authorList>
    </citation>
    <scope>NUCLEOTIDE SEQUENCE [LARGE SCALE GENOMIC DNA]</scope>
    <source>
        <strain evidence="1 2">CGMCC 1.13878</strain>
    </source>
</reference>
<protein>
    <recommendedName>
        <fullName evidence="3">DUF4160 domain-containing protein</fullName>
    </recommendedName>
</protein>
<evidence type="ECO:0000313" key="1">
    <source>
        <dbReference type="EMBL" id="MBD1383743.1"/>
    </source>
</evidence>
<sequence length="145" mass="16895">MLPLETFSSSFEVGNIYWFVNPQINSNDPHPHVCVGTDSNEASFLICGTSQFEKKKRYFELNNVPFETLVWLDPTNLENNLYKDTYINCNDIQRHNYIDLYINGSFSFYGKVSDSELYQIKNGVIKSDLLEEDLKDIVIKQFPDF</sequence>
<gene>
    <name evidence="1" type="ORF">IDJ75_00510</name>
</gene>
<dbReference type="Proteomes" id="UP000618754">
    <property type="component" value="Unassembled WGS sequence"/>
</dbReference>
<organism evidence="1 2">
    <name type="scientific">Mucilaginibacter rigui</name>
    <dbReference type="NCBI Taxonomy" id="534635"/>
    <lineage>
        <taxon>Bacteria</taxon>
        <taxon>Pseudomonadati</taxon>
        <taxon>Bacteroidota</taxon>
        <taxon>Sphingobacteriia</taxon>
        <taxon>Sphingobacteriales</taxon>
        <taxon>Sphingobacteriaceae</taxon>
        <taxon>Mucilaginibacter</taxon>
    </lineage>
</organism>
<dbReference type="InterPro" id="IPR011067">
    <property type="entry name" value="Plasmid_toxin/cell-grow_inhib"/>
</dbReference>
<evidence type="ECO:0000313" key="2">
    <source>
        <dbReference type="Proteomes" id="UP000618754"/>
    </source>
</evidence>
<dbReference type="EMBL" id="JACWMW010000001">
    <property type="protein sequence ID" value="MBD1383743.1"/>
    <property type="molecule type" value="Genomic_DNA"/>
</dbReference>
<keyword evidence="2" id="KW-1185">Reference proteome</keyword>
<accession>A0ABR7WZH4</accession>
<proteinExistence type="predicted"/>
<name>A0ABR7WZH4_9SPHI</name>
<dbReference type="Gene3D" id="2.30.30.110">
    <property type="match status" value="1"/>
</dbReference>